<sequence>MISYQGLVRTFLSRTKDQSELQQLLDEKIITKARAKNYPRKNILLSVMSAYREFKLQALSFEIMNGDRLLFLTDGAYSLISKRDIRDYSITNKQISGLVGKIRSHIESKEIKDDYTVVGCELNIS</sequence>
<dbReference type="EMBL" id="CP038444">
    <property type="protein sequence ID" value="QJT30192.1"/>
    <property type="molecule type" value="Genomic_DNA"/>
</dbReference>
<dbReference type="AlphaFoldDB" id="A0AAE7AGJ9"/>
<evidence type="ECO:0000313" key="1">
    <source>
        <dbReference type="EMBL" id="QJT30192.1"/>
    </source>
</evidence>
<accession>A0AAE7AGJ9</accession>
<evidence type="ECO:0000313" key="2">
    <source>
        <dbReference type="Proteomes" id="UP000502006"/>
    </source>
</evidence>
<reference evidence="1 2" key="1">
    <citation type="submission" date="2019-03" db="EMBL/GenBank/DDBJ databases">
        <title>Novel transposon Tn6433 accelerates the dissemination of tet(E) in Aeromonas from aerobic biofilm under oxytetracycline stress.</title>
        <authorList>
            <person name="Shi Y."/>
            <person name="Tian Z."/>
            <person name="Zhang Y."/>
            <person name="Zhang H."/>
            <person name="Yang M."/>
        </authorList>
    </citation>
    <scope>NUCLEOTIDE SEQUENCE [LARGE SCALE GENOMIC DNA]</scope>
    <source>
        <strain evidence="1 2">T5-8</strain>
    </source>
</reference>
<name>A0AAE7AGJ9_AERME</name>
<protein>
    <recommendedName>
        <fullName evidence="3">PPM-type phosphatase domain-containing protein</fullName>
    </recommendedName>
</protein>
<proteinExistence type="predicted"/>
<gene>
    <name evidence="1" type="ORF">E4186_08320</name>
</gene>
<evidence type="ECO:0008006" key="3">
    <source>
        <dbReference type="Google" id="ProtNLM"/>
    </source>
</evidence>
<dbReference type="Gene3D" id="3.60.40.10">
    <property type="entry name" value="PPM-type phosphatase domain"/>
    <property type="match status" value="1"/>
</dbReference>
<dbReference type="SUPFAM" id="SSF81606">
    <property type="entry name" value="PP2C-like"/>
    <property type="match status" value="1"/>
</dbReference>
<dbReference type="InterPro" id="IPR036457">
    <property type="entry name" value="PPM-type-like_dom_sf"/>
</dbReference>
<dbReference type="Proteomes" id="UP000502006">
    <property type="component" value="Chromosome"/>
</dbReference>
<organism evidence="1 2">
    <name type="scientific">Aeromonas media</name>
    <dbReference type="NCBI Taxonomy" id="651"/>
    <lineage>
        <taxon>Bacteria</taxon>
        <taxon>Pseudomonadati</taxon>
        <taxon>Pseudomonadota</taxon>
        <taxon>Gammaproteobacteria</taxon>
        <taxon>Aeromonadales</taxon>
        <taxon>Aeromonadaceae</taxon>
        <taxon>Aeromonas</taxon>
    </lineage>
</organism>
<dbReference type="RefSeq" id="WP_171268871.1">
    <property type="nucleotide sequence ID" value="NZ_CP038444.1"/>
</dbReference>